<proteinExistence type="inferred from homology"/>
<evidence type="ECO:0000256" key="10">
    <source>
        <dbReference type="ARBA" id="ARBA00023034"/>
    </source>
</evidence>
<evidence type="ECO:0000259" key="17">
    <source>
        <dbReference type="PROSITE" id="PS51720"/>
    </source>
</evidence>
<protein>
    <recommendedName>
        <fullName evidence="14">GTPase IMAP family member 8</fullName>
    </recommendedName>
    <alternativeName>
        <fullName evidence="15">Immune-associated nucleotide-binding protein 9</fullName>
    </alternativeName>
</protein>
<keyword evidence="16" id="KW-0472">Membrane</keyword>
<dbReference type="Ensembl" id="ENSCCRT00015101699.1">
    <property type="protein sequence ID" value="ENSCCRP00015098501.1"/>
    <property type="gene ID" value="ENSCCRG00015039645.1"/>
</dbReference>
<name>A0A8C2A1D7_CYPCA</name>
<evidence type="ECO:0000256" key="12">
    <source>
        <dbReference type="ARBA" id="ARBA00023134"/>
    </source>
</evidence>
<keyword evidence="10" id="KW-0333">Golgi apparatus</keyword>
<evidence type="ECO:0000256" key="9">
    <source>
        <dbReference type="ARBA" id="ARBA00022824"/>
    </source>
</evidence>
<evidence type="ECO:0000256" key="6">
    <source>
        <dbReference type="ARBA" id="ARBA00022490"/>
    </source>
</evidence>
<dbReference type="InterPro" id="IPR045058">
    <property type="entry name" value="GIMA/IAN/Toc"/>
</dbReference>
<reference evidence="18" key="1">
    <citation type="submission" date="2025-08" db="UniProtKB">
        <authorList>
            <consortium name="Ensembl"/>
        </authorList>
    </citation>
    <scope>IDENTIFICATION</scope>
</reference>
<organism evidence="18 19">
    <name type="scientific">Cyprinus carpio</name>
    <name type="common">Common carp</name>
    <dbReference type="NCBI Taxonomy" id="7962"/>
    <lineage>
        <taxon>Eukaryota</taxon>
        <taxon>Metazoa</taxon>
        <taxon>Chordata</taxon>
        <taxon>Craniata</taxon>
        <taxon>Vertebrata</taxon>
        <taxon>Euteleostomi</taxon>
        <taxon>Actinopterygii</taxon>
        <taxon>Neopterygii</taxon>
        <taxon>Teleostei</taxon>
        <taxon>Ostariophysi</taxon>
        <taxon>Cypriniformes</taxon>
        <taxon>Cyprinidae</taxon>
        <taxon>Cyprininae</taxon>
        <taxon>Cyprinus</taxon>
    </lineage>
</organism>
<dbReference type="PANTHER" id="PTHR10903">
    <property type="entry name" value="GTPASE, IMAP FAMILY MEMBER-RELATED"/>
    <property type="match status" value="1"/>
</dbReference>
<dbReference type="FunFam" id="3.40.50.300:FF:000536">
    <property type="entry name" value="GTPase IMAP family member 8"/>
    <property type="match status" value="1"/>
</dbReference>
<evidence type="ECO:0000256" key="15">
    <source>
        <dbReference type="ARBA" id="ARBA00077278"/>
    </source>
</evidence>
<dbReference type="GO" id="GO:0005829">
    <property type="term" value="C:cytosol"/>
    <property type="evidence" value="ECO:0007669"/>
    <property type="project" value="UniProtKB-SubCell"/>
</dbReference>
<evidence type="ECO:0000256" key="16">
    <source>
        <dbReference type="SAM" id="Phobius"/>
    </source>
</evidence>
<evidence type="ECO:0000256" key="13">
    <source>
        <dbReference type="ARBA" id="ARBA00056809"/>
    </source>
</evidence>
<evidence type="ECO:0000256" key="4">
    <source>
        <dbReference type="ARBA" id="ARBA00004555"/>
    </source>
</evidence>
<feature type="domain" description="AIG1-type G" evidence="17">
    <location>
        <begin position="8"/>
        <end position="206"/>
    </location>
</feature>
<keyword evidence="11" id="KW-0496">Mitochondrion</keyword>
<dbReference type="GO" id="GO:0005739">
    <property type="term" value="C:mitochondrion"/>
    <property type="evidence" value="ECO:0007669"/>
    <property type="project" value="UniProtKB-SubCell"/>
</dbReference>
<dbReference type="Pfam" id="PF04548">
    <property type="entry name" value="AIG1"/>
    <property type="match status" value="1"/>
</dbReference>
<dbReference type="GO" id="GO:0005794">
    <property type="term" value="C:Golgi apparatus"/>
    <property type="evidence" value="ECO:0007669"/>
    <property type="project" value="UniProtKB-SubCell"/>
</dbReference>
<keyword evidence="7" id="KW-0677">Repeat</keyword>
<evidence type="ECO:0000313" key="18">
    <source>
        <dbReference type="Ensembl" id="ENSCCRP00015098501.1"/>
    </source>
</evidence>
<keyword evidence="12" id="KW-0342">GTP-binding</keyword>
<evidence type="ECO:0000256" key="14">
    <source>
        <dbReference type="ARBA" id="ARBA00073539"/>
    </source>
</evidence>
<evidence type="ECO:0000256" key="2">
    <source>
        <dbReference type="ARBA" id="ARBA00004240"/>
    </source>
</evidence>
<evidence type="ECO:0000313" key="19">
    <source>
        <dbReference type="Proteomes" id="UP000694700"/>
    </source>
</evidence>
<comment type="subcellular location">
    <subcellularLocation>
        <location evidence="3">Cytoplasm</location>
        <location evidence="3">Cytosol</location>
    </subcellularLocation>
    <subcellularLocation>
        <location evidence="2">Endoplasmic reticulum</location>
    </subcellularLocation>
    <subcellularLocation>
        <location evidence="4">Golgi apparatus</location>
    </subcellularLocation>
    <subcellularLocation>
        <location evidence="1">Mitochondrion</location>
    </subcellularLocation>
</comment>
<feature type="transmembrane region" description="Helical" evidence="16">
    <location>
        <begin position="279"/>
        <end position="297"/>
    </location>
</feature>
<dbReference type="GO" id="GO:0005525">
    <property type="term" value="F:GTP binding"/>
    <property type="evidence" value="ECO:0007669"/>
    <property type="project" value="UniProtKB-KW"/>
</dbReference>
<dbReference type="PROSITE" id="PS51720">
    <property type="entry name" value="G_AIG1"/>
    <property type="match status" value="1"/>
</dbReference>
<evidence type="ECO:0000256" key="7">
    <source>
        <dbReference type="ARBA" id="ARBA00022737"/>
    </source>
</evidence>
<dbReference type="SUPFAM" id="SSF52540">
    <property type="entry name" value="P-loop containing nucleoside triphosphate hydrolases"/>
    <property type="match status" value="1"/>
</dbReference>
<comment type="similarity">
    <text evidence="5">Belongs to the TRAFAC class TrmE-Era-EngA-EngB-Septin-like GTPase superfamily. AIG1/Toc34/Toc159-like paraseptin GTPase family. IAN subfamily.</text>
</comment>
<keyword evidence="16" id="KW-1133">Transmembrane helix</keyword>
<dbReference type="Proteomes" id="UP000694700">
    <property type="component" value="Unplaced"/>
</dbReference>
<comment type="function">
    <text evidence="13">Exerts an anti-apoptotic effect in the immune system and is involved in responses to infections.</text>
</comment>
<dbReference type="PANTHER" id="PTHR10903:SF170">
    <property type="entry name" value="GTPASE IMAP FAMILY MEMBER 7"/>
    <property type="match status" value="1"/>
</dbReference>
<evidence type="ECO:0000256" key="1">
    <source>
        <dbReference type="ARBA" id="ARBA00004173"/>
    </source>
</evidence>
<accession>A0A8C2A1D7</accession>
<dbReference type="AlphaFoldDB" id="A0A8C2A1D7"/>
<keyword evidence="8" id="KW-0547">Nucleotide-binding</keyword>
<evidence type="ECO:0000256" key="11">
    <source>
        <dbReference type="ARBA" id="ARBA00023128"/>
    </source>
</evidence>
<keyword evidence="16" id="KW-0812">Transmembrane</keyword>
<evidence type="ECO:0000256" key="8">
    <source>
        <dbReference type="ARBA" id="ARBA00022741"/>
    </source>
</evidence>
<evidence type="ECO:0000256" key="3">
    <source>
        <dbReference type="ARBA" id="ARBA00004514"/>
    </source>
</evidence>
<sequence length="299" mass="33835">MEAEKGVKEHLRLILVGLQGVGKSAAGNTILGRDEFHSDLSATSLTSTSERMDAVVYGRKVTVVDTPGLLNCDASITNVELERALTLCEPGPHAFLLVVQLGRFTEQERHVMDILQKMLCSNVNLFTIVLFTYGDKLKNKSVDQFVEEDKNLQKLIQKCGSQYHVFNNNNNRENTSQVSELFEKVDSQLGKRNKKYYVRTNKVQGKSRNTWYFYIAAAATAAAALFMYAAFAKTQTQSKTLEDFPSAPCDEIVKVEADETQSETFWEMLHSLFNKDKKVYLVGFVPLYLLYLVKKLMKK</sequence>
<evidence type="ECO:0000256" key="5">
    <source>
        <dbReference type="ARBA" id="ARBA00008535"/>
    </source>
</evidence>
<dbReference type="GO" id="GO:0005783">
    <property type="term" value="C:endoplasmic reticulum"/>
    <property type="evidence" value="ECO:0007669"/>
    <property type="project" value="UniProtKB-SubCell"/>
</dbReference>
<dbReference type="InterPro" id="IPR027417">
    <property type="entry name" value="P-loop_NTPase"/>
</dbReference>
<feature type="transmembrane region" description="Helical" evidence="16">
    <location>
        <begin position="211"/>
        <end position="231"/>
    </location>
</feature>
<keyword evidence="6" id="KW-0963">Cytoplasm</keyword>
<dbReference type="Gene3D" id="3.40.50.300">
    <property type="entry name" value="P-loop containing nucleotide triphosphate hydrolases"/>
    <property type="match status" value="1"/>
</dbReference>
<keyword evidence="9" id="KW-0256">Endoplasmic reticulum</keyword>
<dbReference type="InterPro" id="IPR006703">
    <property type="entry name" value="G_AIG1"/>
</dbReference>